<protein>
    <submittedName>
        <fullName evidence="1">Uncharacterized protein</fullName>
    </submittedName>
</protein>
<proteinExistence type="predicted"/>
<accession>A0ABT2FVN3</accession>
<keyword evidence="2" id="KW-1185">Reference proteome</keyword>
<name>A0ABT2FVN3_9CORY</name>
<organism evidence="1 2">
    <name type="scientific">Corynebacterium lemuris</name>
    <dbReference type="NCBI Taxonomy" id="1859292"/>
    <lineage>
        <taxon>Bacteria</taxon>
        <taxon>Bacillati</taxon>
        <taxon>Actinomycetota</taxon>
        <taxon>Actinomycetes</taxon>
        <taxon>Mycobacteriales</taxon>
        <taxon>Corynebacteriaceae</taxon>
        <taxon>Corynebacterium</taxon>
    </lineage>
</organism>
<reference evidence="1 2" key="1">
    <citation type="submission" date="2022-08" db="EMBL/GenBank/DDBJ databases">
        <title>YIM 101645 draft genome.</title>
        <authorList>
            <person name="Chen X."/>
        </authorList>
    </citation>
    <scope>NUCLEOTIDE SEQUENCE [LARGE SCALE GENOMIC DNA]</scope>
    <source>
        <strain evidence="1 2">YIM 101645</strain>
    </source>
</reference>
<dbReference type="RefSeq" id="WP_259427348.1">
    <property type="nucleotide sequence ID" value="NZ_JANWTC010000003.1"/>
</dbReference>
<evidence type="ECO:0000313" key="2">
    <source>
        <dbReference type="Proteomes" id="UP001205965"/>
    </source>
</evidence>
<gene>
    <name evidence="1" type="ORF">NYP18_06495</name>
</gene>
<evidence type="ECO:0000313" key="1">
    <source>
        <dbReference type="EMBL" id="MCS5479303.1"/>
    </source>
</evidence>
<dbReference type="Proteomes" id="UP001205965">
    <property type="component" value="Unassembled WGS sequence"/>
</dbReference>
<sequence length="126" mass="13847">MPAIQFDVLIPDAPALQLQGVFEEAISKLIAAEKLTGGAVTHDHTPKLHEGIEEGLREDRDDLYQAQVHRYVIAVEGATGSVNQLAMVLSRFLTPQADLPTNAVALENEQAHEVPAIYPWAVEIRR</sequence>
<dbReference type="EMBL" id="JANWTC010000003">
    <property type="protein sequence ID" value="MCS5479303.1"/>
    <property type="molecule type" value="Genomic_DNA"/>
</dbReference>
<comment type="caution">
    <text evidence="1">The sequence shown here is derived from an EMBL/GenBank/DDBJ whole genome shotgun (WGS) entry which is preliminary data.</text>
</comment>